<evidence type="ECO:0000313" key="2">
    <source>
        <dbReference type="EMBL" id="SDS34271.1"/>
    </source>
</evidence>
<accession>A0A1H1REU9</accession>
<feature type="domain" description="Pyridoxamine 5'-phosphate oxidase N-terminal" evidence="1">
    <location>
        <begin position="11"/>
        <end position="106"/>
    </location>
</feature>
<dbReference type="NCBIfam" id="TIGR04023">
    <property type="entry name" value="PPOX_MSMEG_5819"/>
    <property type="match status" value="1"/>
</dbReference>
<dbReference type="InterPro" id="IPR011576">
    <property type="entry name" value="Pyridox_Oxase_N"/>
</dbReference>
<dbReference type="AlphaFoldDB" id="A0A1H1REU9"/>
<dbReference type="Gene3D" id="2.30.110.10">
    <property type="entry name" value="Electron Transport, Fmn-binding Protein, Chain A"/>
    <property type="match status" value="1"/>
</dbReference>
<dbReference type="Proteomes" id="UP000198983">
    <property type="component" value="Chromosome I"/>
</dbReference>
<dbReference type="SUPFAM" id="SSF50475">
    <property type="entry name" value="FMN-binding split barrel"/>
    <property type="match status" value="1"/>
</dbReference>
<dbReference type="RefSeq" id="WP_092653232.1">
    <property type="nucleotide sequence ID" value="NZ_LT629732.1"/>
</dbReference>
<sequence>MTFTQTELRYLLGQPLGRLATLGPGGPQVTPVAFWVDTATHRIEVSGPNFGATQKVRNIRADARVSFVVDDMATEPVGPGGQTGRGLEIRARAELLVADQPLREGFGNVLARLHPRRILAWNLDGPGRNSRDV</sequence>
<keyword evidence="3" id="KW-1185">Reference proteome</keyword>
<name>A0A1H1REU9_9ACTN</name>
<dbReference type="EMBL" id="LT629732">
    <property type="protein sequence ID" value="SDS34271.1"/>
    <property type="molecule type" value="Genomic_DNA"/>
</dbReference>
<organism evidence="2 3">
    <name type="scientific">Actinopolymorpha singaporensis</name>
    <dbReference type="NCBI Taxonomy" id="117157"/>
    <lineage>
        <taxon>Bacteria</taxon>
        <taxon>Bacillati</taxon>
        <taxon>Actinomycetota</taxon>
        <taxon>Actinomycetes</taxon>
        <taxon>Propionibacteriales</taxon>
        <taxon>Actinopolymorphaceae</taxon>
        <taxon>Actinopolymorpha</taxon>
    </lineage>
</organism>
<dbReference type="InterPro" id="IPR012349">
    <property type="entry name" value="Split_barrel_FMN-bd"/>
</dbReference>
<dbReference type="STRING" id="117157.SAMN04489717_2390"/>
<proteinExistence type="predicted"/>
<dbReference type="Pfam" id="PF01243">
    <property type="entry name" value="PNPOx_N"/>
    <property type="match status" value="1"/>
</dbReference>
<gene>
    <name evidence="2" type="ORF">SAMN04489717_2390</name>
</gene>
<evidence type="ECO:0000259" key="1">
    <source>
        <dbReference type="Pfam" id="PF01243"/>
    </source>
</evidence>
<evidence type="ECO:0000313" key="3">
    <source>
        <dbReference type="Proteomes" id="UP000198983"/>
    </source>
</evidence>
<dbReference type="InterPro" id="IPR024031">
    <property type="entry name" value="MSMEG_5819/OxyR"/>
</dbReference>
<protein>
    <submittedName>
        <fullName evidence="2">Pyridoxamine 5'-phosphate oxidase family protein</fullName>
    </submittedName>
</protein>
<dbReference type="OrthoDB" id="3693562at2"/>
<reference evidence="2 3" key="1">
    <citation type="submission" date="2016-10" db="EMBL/GenBank/DDBJ databases">
        <authorList>
            <person name="de Groot N.N."/>
        </authorList>
    </citation>
    <scope>NUCLEOTIDE SEQUENCE [LARGE SCALE GENOMIC DNA]</scope>
    <source>
        <strain evidence="2 3">DSM 22024</strain>
    </source>
</reference>